<evidence type="ECO:0000313" key="3">
    <source>
        <dbReference type="EMBL" id="NYD57102.1"/>
    </source>
</evidence>
<organism evidence="3 4">
    <name type="scientific">Nocardioides marinisabuli</name>
    <dbReference type="NCBI Taxonomy" id="419476"/>
    <lineage>
        <taxon>Bacteria</taxon>
        <taxon>Bacillati</taxon>
        <taxon>Actinomycetota</taxon>
        <taxon>Actinomycetes</taxon>
        <taxon>Propionibacteriales</taxon>
        <taxon>Nocardioidaceae</taxon>
        <taxon>Nocardioides</taxon>
    </lineage>
</organism>
<dbReference type="EMBL" id="JACCBE010000001">
    <property type="protein sequence ID" value="NYD57102.1"/>
    <property type="molecule type" value="Genomic_DNA"/>
</dbReference>
<dbReference type="PROSITE" id="PS50966">
    <property type="entry name" value="ZF_SWIM"/>
    <property type="match status" value="1"/>
</dbReference>
<dbReference type="PANTHER" id="PTHR38133">
    <property type="entry name" value="SLR1429 PROTEIN"/>
    <property type="match status" value="1"/>
</dbReference>
<dbReference type="Proteomes" id="UP000516957">
    <property type="component" value="Unassembled WGS sequence"/>
</dbReference>
<feature type="domain" description="SWIM-type" evidence="2">
    <location>
        <begin position="122"/>
        <end position="157"/>
    </location>
</feature>
<gene>
    <name evidence="3" type="ORF">BKA08_001340</name>
</gene>
<evidence type="ECO:0000256" key="1">
    <source>
        <dbReference type="PROSITE-ProRule" id="PRU00325"/>
    </source>
</evidence>
<name>A0A7Y9EZZ7_9ACTN</name>
<keyword evidence="1" id="KW-0479">Metal-binding</keyword>
<sequence length="231" mass="24559">MGGQGVVHPRLPARRRTTRAERWWGKAWVRAVEESAYAEGDLAAARTLSRSGQVGAIEVGPGSAVAVVDDRDGRWRVEVAVPVLDDAGAEALVETVAAQAGRVGALLAGDLPHELVEHAEEAGVELLPYGGELATTCTCEGWVDPCVHALAVLHQLTWLMEADPFVLLHLRGTGREELLARLHARAPAPSAGVDPEDGDDDLTTAYDAAERAARLLELLEGDGPPDIDHLL</sequence>
<proteinExistence type="predicted"/>
<evidence type="ECO:0000259" key="2">
    <source>
        <dbReference type="PROSITE" id="PS50966"/>
    </source>
</evidence>
<keyword evidence="4" id="KW-1185">Reference proteome</keyword>
<dbReference type="Pfam" id="PF04434">
    <property type="entry name" value="SWIM"/>
    <property type="match status" value="1"/>
</dbReference>
<dbReference type="InterPro" id="IPR007527">
    <property type="entry name" value="Znf_SWIM"/>
</dbReference>
<protein>
    <submittedName>
        <fullName evidence="3">Putative Zn finger protein</fullName>
    </submittedName>
</protein>
<evidence type="ECO:0000313" key="4">
    <source>
        <dbReference type="Proteomes" id="UP000516957"/>
    </source>
</evidence>
<dbReference type="RefSeq" id="WP_338088073.1">
    <property type="nucleotide sequence ID" value="NZ_JACCBE010000001.1"/>
</dbReference>
<dbReference type="AlphaFoldDB" id="A0A7Y9EZZ7"/>
<comment type="caution">
    <text evidence="3">The sequence shown here is derived from an EMBL/GenBank/DDBJ whole genome shotgun (WGS) entry which is preliminary data.</text>
</comment>
<keyword evidence="1" id="KW-0862">Zinc</keyword>
<accession>A0A7Y9EZZ7</accession>
<dbReference type="PANTHER" id="PTHR38133:SF1">
    <property type="entry name" value="SLR1429 PROTEIN"/>
    <property type="match status" value="1"/>
</dbReference>
<reference evidence="3 4" key="1">
    <citation type="submission" date="2020-07" db="EMBL/GenBank/DDBJ databases">
        <title>Sequencing the genomes of 1000 actinobacteria strains.</title>
        <authorList>
            <person name="Klenk H.-P."/>
        </authorList>
    </citation>
    <scope>NUCLEOTIDE SEQUENCE [LARGE SCALE GENOMIC DNA]</scope>
    <source>
        <strain evidence="3 4">DSM 18965</strain>
    </source>
</reference>
<keyword evidence="1" id="KW-0863">Zinc-finger</keyword>
<dbReference type="GO" id="GO:0008270">
    <property type="term" value="F:zinc ion binding"/>
    <property type="evidence" value="ECO:0007669"/>
    <property type="project" value="UniProtKB-KW"/>
</dbReference>